<dbReference type="PANTHER" id="PTHR46132">
    <property type="entry name" value="DIGALACTOSYLDIACYLGLYCEROL SYNTHASE 2, CHLOROPLASTIC"/>
    <property type="match status" value="1"/>
</dbReference>
<protein>
    <submittedName>
        <fullName evidence="9">Uncharacterized protein</fullName>
    </submittedName>
</protein>
<dbReference type="InterPro" id="IPR044525">
    <property type="entry name" value="DGDG1/2"/>
</dbReference>
<keyword evidence="7" id="KW-0472">Membrane</keyword>
<dbReference type="AlphaFoldDB" id="A0AAV0YZK6"/>
<feature type="compositionally biased region" description="Polar residues" evidence="8">
    <location>
        <begin position="101"/>
        <end position="110"/>
    </location>
</feature>
<evidence type="ECO:0000256" key="4">
    <source>
        <dbReference type="ARBA" id="ARBA00022528"/>
    </source>
</evidence>
<organism evidence="9 10">
    <name type="scientific">Vicia faba</name>
    <name type="common">Broad bean</name>
    <name type="synonym">Faba vulgaris</name>
    <dbReference type="NCBI Taxonomy" id="3906"/>
    <lineage>
        <taxon>Eukaryota</taxon>
        <taxon>Viridiplantae</taxon>
        <taxon>Streptophyta</taxon>
        <taxon>Embryophyta</taxon>
        <taxon>Tracheophyta</taxon>
        <taxon>Spermatophyta</taxon>
        <taxon>Magnoliopsida</taxon>
        <taxon>eudicotyledons</taxon>
        <taxon>Gunneridae</taxon>
        <taxon>Pentapetalae</taxon>
        <taxon>rosids</taxon>
        <taxon>fabids</taxon>
        <taxon>Fabales</taxon>
        <taxon>Fabaceae</taxon>
        <taxon>Papilionoideae</taxon>
        <taxon>50 kb inversion clade</taxon>
        <taxon>NPAAA clade</taxon>
        <taxon>Hologalegina</taxon>
        <taxon>IRL clade</taxon>
        <taxon>Fabeae</taxon>
        <taxon>Vicia</taxon>
    </lineage>
</organism>
<evidence type="ECO:0000256" key="7">
    <source>
        <dbReference type="ARBA" id="ARBA00023136"/>
    </source>
</evidence>
<reference evidence="9 10" key="1">
    <citation type="submission" date="2023-01" db="EMBL/GenBank/DDBJ databases">
        <authorList>
            <person name="Kreplak J."/>
        </authorList>
    </citation>
    <scope>NUCLEOTIDE SEQUENCE [LARGE SCALE GENOMIC DNA]</scope>
</reference>
<evidence type="ECO:0000256" key="5">
    <source>
        <dbReference type="ARBA" id="ARBA00022640"/>
    </source>
</evidence>
<evidence type="ECO:0000256" key="2">
    <source>
        <dbReference type="ARBA" id="ARBA00004370"/>
    </source>
</evidence>
<keyword evidence="5" id="KW-0934">Plastid</keyword>
<comment type="subcellular location">
    <subcellularLocation>
        <location evidence="2">Membrane</location>
    </subcellularLocation>
    <subcellularLocation>
        <location evidence="1">Plastid</location>
        <location evidence="1">Chloroplast</location>
    </subcellularLocation>
</comment>
<gene>
    <name evidence="9" type="ORF">VFH_I002160</name>
</gene>
<keyword evidence="4" id="KW-0150">Chloroplast</keyword>
<feature type="region of interest" description="Disordered" evidence="8">
    <location>
        <begin position="86"/>
        <end position="117"/>
    </location>
</feature>
<keyword evidence="10" id="KW-1185">Reference proteome</keyword>
<evidence type="ECO:0000256" key="6">
    <source>
        <dbReference type="ARBA" id="ARBA00022679"/>
    </source>
</evidence>
<keyword evidence="6" id="KW-0808">Transferase</keyword>
<evidence type="ECO:0000313" key="10">
    <source>
        <dbReference type="Proteomes" id="UP001157006"/>
    </source>
</evidence>
<dbReference type="GO" id="GO:0009707">
    <property type="term" value="C:chloroplast outer membrane"/>
    <property type="evidence" value="ECO:0007669"/>
    <property type="project" value="TreeGrafter"/>
</dbReference>
<dbReference type="GO" id="GO:0046481">
    <property type="term" value="F:digalactosyldiacylglycerol synthase activity"/>
    <property type="evidence" value="ECO:0007669"/>
    <property type="project" value="InterPro"/>
</dbReference>
<dbReference type="GO" id="GO:0019375">
    <property type="term" value="P:galactolipid biosynthetic process"/>
    <property type="evidence" value="ECO:0007669"/>
    <property type="project" value="TreeGrafter"/>
</dbReference>
<comment type="similarity">
    <text evidence="3">Belongs to the glycosyltransferase group 1 family. Glycosyltransferase 4 subfamily.</text>
</comment>
<evidence type="ECO:0000256" key="1">
    <source>
        <dbReference type="ARBA" id="ARBA00004229"/>
    </source>
</evidence>
<evidence type="ECO:0000313" key="9">
    <source>
        <dbReference type="EMBL" id="CAI8591670.1"/>
    </source>
</evidence>
<name>A0AAV0YZK6_VICFA</name>
<proteinExistence type="inferred from homology"/>
<dbReference type="EMBL" id="OX451735">
    <property type="protein sequence ID" value="CAI8591670.1"/>
    <property type="molecule type" value="Genomic_DNA"/>
</dbReference>
<evidence type="ECO:0000256" key="8">
    <source>
        <dbReference type="SAM" id="MobiDB-lite"/>
    </source>
</evidence>
<accession>A0AAV0YZK6</accession>
<evidence type="ECO:0000256" key="3">
    <source>
        <dbReference type="ARBA" id="ARBA00009481"/>
    </source>
</evidence>
<sequence length="117" mass="13215">MKNARTNFYCIQSTGHRYEGGLWTDRPKQDFYNNERHVTIVTTAGLPWVTGTVINPFFSVAYLSQARITTAHLYIYLFPLAQSSSPIGTEQDPDADAEILPSNSLFSQTAHTREEDN</sequence>
<dbReference type="PANTHER" id="PTHR46132:SF6">
    <property type="entry name" value="DIGALACTOSYLDIACYLGLYCEROL SYNTHASE 1, CHLOROPLASTIC"/>
    <property type="match status" value="1"/>
</dbReference>
<dbReference type="Proteomes" id="UP001157006">
    <property type="component" value="Chromosome 1S"/>
</dbReference>